<comment type="caution">
    <text evidence="1">The sequence shown here is derived from an EMBL/GenBank/DDBJ whole genome shotgun (WGS) entry which is preliminary data.</text>
</comment>
<keyword evidence="2" id="KW-1185">Reference proteome</keyword>
<protein>
    <submittedName>
        <fullName evidence="1">Uncharacterized protein</fullName>
    </submittedName>
</protein>
<feature type="non-terminal residue" evidence="1">
    <location>
        <position position="50"/>
    </location>
</feature>
<organism evidence="1 2">
    <name type="scientific">Trifolium medium</name>
    <dbReference type="NCBI Taxonomy" id="97028"/>
    <lineage>
        <taxon>Eukaryota</taxon>
        <taxon>Viridiplantae</taxon>
        <taxon>Streptophyta</taxon>
        <taxon>Embryophyta</taxon>
        <taxon>Tracheophyta</taxon>
        <taxon>Spermatophyta</taxon>
        <taxon>Magnoliopsida</taxon>
        <taxon>eudicotyledons</taxon>
        <taxon>Gunneridae</taxon>
        <taxon>Pentapetalae</taxon>
        <taxon>rosids</taxon>
        <taxon>fabids</taxon>
        <taxon>Fabales</taxon>
        <taxon>Fabaceae</taxon>
        <taxon>Papilionoideae</taxon>
        <taxon>50 kb inversion clade</taxon>
        <taxon>NPAAA clade</taxon>
        <taxon>Hologalegina</taxon>
        <taxon>IRL clade</taxon>
        <taxon>Trifolieae</taxon>
        <taxon>Trifolium</taxon>
    </lineage>
</organism>
<proteinExistence type="predicted"/>
<name>A0A392UPI9_9FABA</name>
<dbReference type="EMBL" id="LXQA010881047">
    <property type="protein sequence ID" value="MCI75362.1"/>
    <property type="molecule type" value="Genomic_DNA"/>
</dbReference>
<evidence type="ECO:0000313" key="2">
    <source>
        <dbReference type="Proteomes" id="UP000265520"/>
    </source>
</evidence>
<accession>A0A392UPI9</accession>
<sequence>MKNRSKVGLNLQEVPRKLGWLMVLRRVVRWRRRRLVRRLIYSYAMIMRKK</sequence>
<reference evidence="1 2" key="1">
    <citation type="journal article" date="2018" name="Front. Plant Sci.">
        <title>Red Clover (Trifolium pratense) and Zigzag Clover (T. medium) - A Picture of Genomic Similarities and Differences.</title>
        <authorList>
            <person name="Dluhosova J."/>
            <person name="Istvanek J."/>
            <person name="Nedelnik J."/>
            <person name="Repkova J."/>
        </authorList>
    </citation>
    <scope>NUCLEOTIDE SEQUENCE [LARGE SCALE GENOMIC DNA]</scope>
    <source>
        <strain evidence="2">cv. 10/8</strain>
        <tissue evidence="1">Leaf</tissue>
    </source>
</reference>
<dbReference type="AlphaFoldDB" id="A0A392UPI9"/>
<evidence type="ECO:0000313" key="1">
    <source>
        <dbReference type="EMBL" id="MCI75362.1"/>
    </source>
</evidence>
<dbReference type="Proteomes" id="UP000265520">
    <property type="component" value="Unassembled WGS sequence"/>
</dbReference>